<evidence type="ECO:0000313" key="1">
    <source>
        <dbReference type="EMBL" id="TDR90295.1"/>
    </source>
</evidence>
<evidence type="ECO:0000313" key="2">
    <source>
        <dbReference type="Proteomes" id="UP000295122"/>
    </source>
</evidence>
<name>A0A4R7BZU1_9HYPH</name>
<dbReference type="Gene3D" id="3.30.2000.20">
    <property type="match status" value="1"/>
</dbReference>
<gene>
    <name evidence="1" type="ORF">EV668_3141</name>
</gene>
<dbReference type="RefSeq" id="WP_133771577.1">
    <property type="nucleotide sequence ID" value="NZ_SNZR01000013.1"/>
</dbReference>
<dbReference type="AlphaFoldDB" id="A0A4R7BZU1"/>
<accession>A0A4R7BZU1</accession>
<sequence>MARLAVVNAVLNRLGPLTGPADDPKRYWQPSSGDPVLVVGPNETGDADPAGGRFITVQFPVANEEMRSIGDPGNNLWVEEGVIRLVIGAERNAGLNQALAWADELASLFRGQSFDGVQCWAVTSPQMDDRNEESGYYRVPLAIGFEHTLFG</sequence>
<reference evidence="1 2" key="1">
    <citation type="submission" date="2019-03" db="EMBL/GenBank/DDBJ databases">
        <title>Genomic Encyclopedia of Type Strains, Phase IV (KMG-IV): sequencing the most valuable type-strain genomes for metagenomic binning, comparative biology and taxonomic classification.</title>
        <authorList>
            <person name="Goeker M."/>
        </authorList>
    </citation>
    <scope>NUCLEOTIDE SEQUENCE [LARGE SCALE GENOMIC DNA]</scope>
    <source>
        <strain evidence="1 2">DSM 25903</strain>
    </source>
</reference>
<dbReference type="Proteomes" id="UP000295122">
    <property type="component" value="Unassembled WGS sequence"/>
</dbReference>
<organism evidence="1 2">
    <name type="scientific">Enterovirga rhinocerotis</name>
    <dbReference type="NCBI Taxonomy" id="1339210"/>
    <lineage>
        <taxon>Bacteria</taxon>
        <taxon>Pseudomonadati</taxon>
        <taxon>Pseudomonadota</taxon>
        <taxon>Alphaproteobacteria</taxon>
        <taxon>Hyphomicrobiales</taxon>
        <taxon>Methylobacteriaceae</taxon>
        <taxon>Enterovirga</taxon>
    </lineage>
</organism>
<comment type="caution">
    <text evidence="1">The sequence shown here is derived from an EMBL/GenBank/DDBJ whole genome shotgun (WGS) entry which is preliminary data.</text>
</comment>
<protein>
    <submittedName>
        <fullName evidence="1">Uncharacterized protein DUF4128</fullName>
    </submittedName>
</protein>
<dbReference type="Pfam" id="PF13554">
    <property type="entry name" value="Phage_tail_terminator_5"/>
    <property type="match status" value="1"/>
</dbReference>
<dbReference type="EMBL" id="SNZR01000013">
    <property type="protein sequence ID" value="TDR90295.1"/>
    <property type="molecule type" value="Genomic_DNA"/>
</dbReference>
<dbReference type="OrthoDB" id="7305894at2"/>
<dbReference type="InterPro" id="IPR025395">
    <property type="entry name" value="Phage_tail_terminator-like"/>
</dbReference>
<proteinExistence type="predicted"/>
<keyword evidence="2" id="KW-1185">Reference proteome</keyword>